<dbReference type="VEuPathDB" id="FungiDB:PGTG_17746"/>
<evidence type="ECO:0000256" key="1">
    <source>
        <dbReference type="ARBA" id="ARBA00006281"/>
    </source>
</evidence>
<evidence type="ECO:0000259" key="3">
    <source>
        <dbReference type="Pfam" id="PF05282"/>
    </source>
</evidence>
<evidence type="ECO:0000313" key="6">
    <source>
        <dbReference type="Proteomes" id="UP000008783"/>
    </source>
</evidence>
<protein>
    <submittedName>
        <fullName evidence="5">Uncharacterized protein</fullName>
    </submittedName>
</protein>
<dbReference type="InterPro" id="IPR038514">
    <property type="entry name" value="AAR2_C_sf"/>
</dbReference>
<dbReference type="KEGG" id="pgr:PGTG_17746"/>
<dbReference type="RefSeq" id="XP_003335915.2">
    <property type="nucleotide sequence ID" value="XM_003335867.2"/>
</dbReference>
<dbReference type="PANTHER" id="PTHR12689:SF4">
    <property type="entry name" value="PROTEIN AAR2 HOMOLOG"/>
    <property type="match status" value="1"/>
</dbReference>
<dbReference type="InterPro" id="IPR038516">
    <property type="entry name" value="AAR2_N_sf"/>
</dbReference>
<dbReference type="HOGENOM" id="CLU_494432_0_0_1"/>
<comment type="similarity">
    <text evidence="1">Belongs to the AAR2 family.</text>
</comment>
<dbReference type="InterPro" id="IPR033647">
    <property type="entry name" value="Aar2_N"/>
</dbReference>
<dbReference type="Pfam" id="PF20981">
    <property type="entry name" value="AAR2_1st"/>
    <property type="match status" value="1"/>
</dbReference>
<dbReference type="GO" id="GO:0000244">
    <property type="term" value="P:spliceosomal tri-snRNP complex assembly"/>
    <property type="evidence" value="ECO:0000318"/>
    <property type="project" value="GO_Central"/>
</dbReference>
<dbReference type="Pfam" id="PF05282">
    <property type="entry name" value="AAR2"/>
    <property type="match status" value="1"/>
</dbReference>
<evidence type="ECO:0000313" key="5">
    <source>
        <dbReference type="EMBL" id="EFP91496.2"/>
    </source>
</evidence>
<organism evidence="5 6">
    <name type="scientific">Puccinia graminis f. sp. tritici (strain CRL 75-36-700-3 / race SCCL)</name>
    <name type="common">Black stem rust fungus</name>
    <dbReference type="NCBI Taxonomy" id="418459"/>
    <lineage>
        <taxon>Eukaryota</taxon>
        <taxon>Fungi</taxon>
        <taxon>Dikarya</taxon>
        <taxon>Basidiomycota</taxon>
        <taxon>Pucciniomycotina</taxon>
        <taxon>Pucciniomycetes</taxon>
        <taxon>Pucciniales</taxon>
        <taxon>Pucciniaceae</taxon>
        <taxon>Puccinia</taxon>
    </lineage>
</organism>
<sequence>MDEVGWDQVVPDFTGSLVLIGHRCGWLYPADCGPLSYELAVGVVARRVEGERWLSSTTLLTNQMELDKLSTQDLNSLFELGCFFILNDLPTGTQFTIDGSTWLTGSLFQGIKLIPPGFHIITISPAPIKPSRNKLGSEQTFNSPGIGYQVRKGLIRFFKPQEKLIRYFDSNLEDFKANHHSTEQTITSIDYMKTIDSKLAPYPIKDYDRWKALTSRITAEQVSRIIGFDNQEDGLLDSLILNNVSLSSHPPPPLSGSIPNRTQWGKPRLGNDQLQVQPLSQSQERTTFWPFIDLKRSWPKDAIGPELTKWSRDKSWLFDHLMHHQFNRDPEEVLGLLQLSFITFIEIQSIQSFEFYQSLMNLIVKSNLSELTELNKRRSDDQREKIDYLSLNLEITKVFSVQLKYLRSNFFSEWMEDFQIENWFFGVVDRFRMNLNYIISLTIKERFATAHKTENDVDDEERRQRRNGEVRRSLEGIDWPGIQTDCKRFDWNVKDLKIPISRLDDHLHPAQIQDLSIEDDDEEDEEEEDELSEDEEEEFKPVVVTTYPSQA</sequence>
<dbReference type="InterPro" id="IPR007946">
    <property type="entry name" value="AAR2"/>
</dbReference>
<dbReference type="FunFam" id="1.25.40.550:FF:000013">
    <property type="entry name" value="Uncharacterized protein"/>
    <property type="match status" value="1"/>
</dbReference>
<evidence type="ECO:0000256" key="2">
    <source>
        <dbReference type="SAM" id="MobiDB-lite"/>
    </source>
</evidence>
<gene>
    <name evidence="5" type="ORF">PGTG_17746</name>
</gene>
<dbReference type="Gene3D" id="1.25.40.550">
    <property type="entry name" value="Aar2, C-terminal domain-like"/>
    <property type="match status" value="1"/>
</dbReference>
<dbReference type="OrthoDB" id="2506277at2759"/>
<keyword evidence="6" id="KW-1185">Reference proteome</keyword>
<dbReference type="InterPro" id="IPR033648">
    <property type="entry name" value="AAR2_C"/>
</dbReference>
<accession>E3L4M1</accession>
<name>E3L4M1_PUCGT</name>
<dbReference type="CDD" id="cd13777">
    <property type="entry name" value="Aar2_N"/>
    <property type="match status" value="1"/>
</dbReference>
<feature type="domain" description="AAR2 N-terminal" evidence="4">
    <location>
        <begin position="82"/>
        <end position="227"/>
    </location>
</feature>
<dbReference type="InParanoid" id="E3L4M1"/>
<dbReference type="GeneID" id="10529497"/>
<dbReference type="AlphaFoldDB" id="E3L4M1"/>
<dbReference type="Gene3D" id="2.60.34.20">
    <property type="match status" value="1"/>
</dbReference>
<feature type="region of interest" description="Disordered" evidence="2">
    <location>
        <begin position="509"/>
        <end position="551"/>
    </location>
</feature>
<dbReference type="PANTHER" id="PTHR12689">
    <property type="entry name" value="A1 CISTRON SPLICING FACTOR AAR2-RELATED"/>
    <property type="match status" value="1"/>
</dbReference>
<proteinExistence type="inferred from homology"/>
<feature type="compositionally biased region" description="Acidic residues" evidence="2">
    <location>
        <begin position="516"/>
        <end position="538"/>
    </location>
</feature>
<feature type="domain" description="AAR2 C-terminal" evidence="3">
    <location>
        <begin position="292"/>
        <end position="437"/>
    </location>
</feature>
<dbReference type="EMBL" id="DS178347">
    <property type="protein sequence ID" value="EFP91496.2"/>
    <property type="molecule type" value="Genomic_DNA"/>
</dbReference>
<dbReference type="CDD" id="cd13778">
    <property type="entry name" value="Aar2_C"/>
    <property type="match status" value="1"/>
</dbReference>
<reference key="1">
    <citation type="submission" date="2007-01" db="EMBL/GenBank/DDBJ databases">
        <title>The Genome Sequence of Puccinia graminis f. sp. tritici Strain CRL 75-36-700-3.</title>
        <authorList>
            <consortium name="The Broad Institute Genome Sequencing Platform"/>
            <person name="Birren B."/>
            <person name="Lander E."/>
            <person name="Galagan J."/>
            <person name="Nusbaum C."/>
            <person name="Devon K."/>
            <person name="Cuomo C."/>
            <person name="Jaffe D."/>
            <person name="Butler J."/>
            <person name="Alvarez P."/>
            <person name="Gnerre S."/>
            <person name="Grabherr M."/>
            <person name="Mauceli E."/>
            <person name="Brockman W."/>
            <person name="Young S."/>
            <person name="LaButti K."/>
            <person name="Sykes S."/>
            <person name="DeCaprio D."/>
            <person name="Crawford M."/>
            <person name="Koehrsen M."/>
            <person name="Engels R."/>
            <person name="Montgomery P."/>
            <person name="Pearson M."/>
            <person name="Howarth C."/>
            <person name="Larson L."/>
            <person name="White J."/>
            <person name="Zeng Q."/>
            <person name="Kodira C."/>
            <person name="Yandava C."/>
            <person name="Alvarado L."/>
            <person name="O'Leary S."/>
            <person name="Szabo L."/>
            <person name="Dean R."/>
            <person name="Schein J."/>
        </authorList>
    </citation>
    <scope>NUCLEOTIDE SEQUENCE</scope>
    <source>
        <strain>CRL 75-36-700-3</strain>
    </source>
</reference>
<evidence type="ECO:0000259" key="4">
    <source>
        <dbReference type="Pfam" id="PF20981"/>
    </source>
</evidence>
<dbReference type="STRING" id="418459.E3L4M1"/>
<reference evidence="6" key="2">
    <citation type="journal article" date="2011" name="Proc. Natl. Acad. Sci. U.S.A.">
        <title>Obligate biotrophy features unraveled by the genomic analysis of rust fungi.</title>
        <authorList>
            <person name="Duplessis S."/>
            <person name="Cuomo C.A."/>
            <person name="Lin Y.-C."/>
            <person name="Aerts A."/>
            <person name="Tisserant E."/>
            <person name="Veneault-Fourrey C."/>
            <person name="Joly D.L."/>
            <person name="Hacquard S."/>
            <person name="Amselem J."/>
            <person name="Cantarel B.L."/>
            <person name="Chiu R."/>
            <person name="Coutinho P.M."/>
            <person name="Feau N."/>
            <person name="Field M."/>
            <person name="Frey P."/>
            <person name="Gelhaye E."/>
            <person name="Goldberg J."/>
            <person name="Grabherr M.G."/>
            <person name="Kodira C.D."/>
            <person name="Kohler A."/>
            <person name="Kuees U."/>
            <person name="Lindquist E.A."/>
            <person name="Lucas S.M."/>
            <person name="Mago R."/>
            <person name="Mauceli E."/>
            <person name="Morin E."/>
            <person name="Murat C."/>
            <person name="Pangilinan J.L."/>
            <person name="Park R."/>
            <person name="Pearson M."/>
            <person name="Quesneville H."/>
            <person name="Rouhier N."/>
            <person name="Sakthikumar S."/>
            <person name="Salamov A.A."/>
            <person name="Schmutz J."/>
            <person name="Selles B."/>
            <person name="Shapiro H."/>
            <person name="Tanguay P."/>
            <person name="Tuskan G.A."/>
            <person name="Henrissat B."/>
            <person name="Van de Peer Y."/>
            <person name="Rouze P."/>
            <person name="Ellis J.G."/>
            <person name="Dodds P.N."/>
            <person name="Schein J.E."/>
            <person name="Zhong S."/>
            <person name="Hamelin R.C."/>
            <person name="Grigoriev I.V."/>
            <person name="Szabo L.J."/>
            <person name="Martin F."/>
        </authorList>
    </citation>
    <scope>NUCLEOTIDE SEQUENCE [LARGE SCALE GENOMIC DNA]</scope>
    <source>
        <strain evidence="6">CRL 75-36-700-3 / race SCCL</strain>
    </source>
</reference>
<dbReference type="Proteomes" id="UP000008783">
    <property type="component" value="Unassembled WGS sequence"/>
</dbReference>